<accession>A0A2S5G942</accession>
<keyword evidence="2" id="KW-1185">Reference proteome</keyword>
<reference evidence="1 2" key="1">
    <citation type="submission" date="2018-02" db="EMBL/GenBank/DDBJ databases">
        <title>Jeotgalibacillus proteolyticum sp. nov. a protease producing bacterium isolated from ocean sediments of Laizhou Bay.</title>
        <authorList>
            <person name="Li Y."/>
        </authorList>
    </citation>
    <scope>NUCLEOTIDE SEQUENCE [LARGE SCALE GENOMIC DNA]</scope>
    <source>
        <strain evidence="1 2">22-7</strain>
    </source>
</reference>
<organism evidence="1 2">
    <name type="scientific">Jeotgalibacillus proteolyticus</name>
    <dbReference type="NCBI Taxonomy" id="2082395"/>
    <lineage>
        <taxon>Bacteria</taxon>
        <taxon>Bacillati</taxon>
        <taxon>Bacillota</taxon>
        <taxon>Bacilli</taxon>
        <taxon>Bacillales</taxon>
        <taxon>Caryophanaceae</taxon>
        <taxon>Jeotgalibacillus</taxon>
    </lineage>
</organism>
<sequence>MRKIYQYMSMEDKVKTLELLRVDITGLEMEIHNNYPRVVKDAITDTLRRYQAEEKWLSNEVEDKSD</sequence>
<dbReference type="AlphaFoldDB" id="A0A2S5G942"/>
<evidence type="ECO:0000313" key="2">
    <source>
        <dbReference type="Proteomes" id="UP000239047"/>
    </source>
</evidence>
<gene>
    <name evidence="1" type="ORF">C4B60_13330</name>
</gene>
<dbReference type="RefSeq" id="WP_104058520.1">
    <property type="nucleotide sequence ID" value="NZ_PREZ01000005.1"/>
</dbReference>
<comment type="caution">
    <text evidence="1">The sequence shown here is derived from an EMBL/GenBank/DDBJ whole genome shotgun (WGS) entry which is preliminary data.</text>
</comment>
<dbReference type="Proteomes" id="UP000239047">
    <property type="component" value="Unassembled WGS sequence"/>
</dbReference>
<dbReference type="EMBL" id="PREZ01000005">
    <property type="protein sequence ID" value="PPA69527.1"/>
    <property type="molecule type" value="Genomic_DNA"/>
</dbReference>
<protein>
    <submittedName>
        <fullName evidence="1">Uncharacterized protein</fullName>
    </submittedName>
</protein>
<dbReference type="OrthoDB" id="2935859at2"/>
<evidence type="ECO:0000313" key="1">
    <source>
        <dbReference type="EMBL" id="PPA69527.1"/>
    </source>
</evidence>
<proteinExistence type="predicted"/>
<name>A0A2S5G942_9BACL</name>